<dbReference type="RefSeq" id="WP_015448835.1">
    <property type="nucleotide sequence ID" value="NC_020541.1"/>
</dbReference>
<name>M4NHW8_9GAMM</name>
<reference evidence="2 3" key="1">
    <citation type="submission" date="2012-04" db="EMBL/GenBank/DDBJ databases">
        <title>Complete genome of Rhodanobacter sp. 2APBS1.</title>
        <authorList>
            <consortium name="US DOE Joint Genome Institute"/>
            <person name="Huntemann M."/>
            <person name="Wei C.-L."/>
            <person name="Han J."/>
            <person name="Detter J.C."/>
            <person name="Han C."/>
            <person name="Tapia R."/>
            <person name="Munk A.C.C."/>
            <person name="Chen A."/>
            <person name="Krypides N."/>
            <person name="Mavromatis K."/>
            <person name="Markowitz V."/>
            <person name="Szeto E."/>
            <person name="Ivanova N."/>
            <person name="Mikhailova N."/>
            <person name="Ovchinnikova G."/>
            <person name="Pagani I."/>
            <person name="Pati A."/>
            <person name="Goodwin L."/>
            <person name="Peters L."/>
            <person name="Pitluck S."/>
            <person name="Woyke T."/>
            <person name="Prakash O."/>
            <person name="Elkins J."/>
            <person name="Brown S."/>
            <person name="Palumbo A."/>
            <person name="Hemme C."/>
            <person name="Zhou J."/>
            <person name="Watson D."/>
            <person name="Jardine P."/>
            <person name="Kostka J."/>
            <person name="Green S."/>
        </authorList>
    </citation>
    <scope>NUCLEOTIDE SEQUENCE [LARGE SCALE GENOMIC DNA]</scope>
    <source>
        <strain evidence="2 3">2APBS1</strain>
    </source>
</reference>
<dbReference type="AlphaFoldDB" id="M4NHW8"/>
<dbReference type="eggNOG" id="COG2771">
    <property type="taxonomic scope" value="Bacteria"/>
</dbReference>
<dbReference type="Gene3D" id="1.10.10.10">
    <property type="entry name" value="Winged helix-like DNA-binding domain superfamily/Winged helix DNA-binding domain"/>
    <property type="match status" value="1"/>
</dbReference>
<keyword evidence="3" id="KW-1185">Reference proteome</keyword>
<dbReference type="SMART" id="SM00421">
    <property type="entry name" value="HTH_LUXR"/>
    <property type="match status" value="1"/>
</dbReference>
<dbReference type="OrthoDB" id="5945633at2"/>
<dbReference type="GO" id="GO:0003677">
    <property type="term" value="F:DNA binding"/>
    <property type="evidence" value="ECO:0007669"/>
    <property type="project" value="UniProtKB-KW"/>
</dbReference>
<dbReference type="Proteomes" id="UP000011859">
    <property type="component" value="Chromosome"/>
</dbReference>
<dbReference type="STRING" id="666685.R2APBS1_3462"/>
<evidence type="ECO:0000259" key="1">
    <source>
        <dbReference type="SMART" id="SM00421"/>
    </source>
</evidence>
<gene>
    <name evidence="2" type="ORF">R2APBS1_3462</name>
</gene>
<dbReference type="HOGENOM" id="CLU_037939_3_0_6"/>
<proteinExistence type="predicted"/>
<dbReference type="InterPro" id="IPR000792">
    <property type="entry name" value="Tscrpt_reg_LuxR_C"/>
</dbReference>
<organism evidence="2 3">
    <name type="scientific">Rhodanobacter denitrificans</name>
    <dbReference type="NCBI Taxonomy" id="666685"/>
    <lineage>
        <taxon>Bacteria</taxon>
        <taxon>Pseudomonadati</taxon>
        <taxon>Pseudomonadota</taxon>
        <taxon>Gammaproteobacteria</taxon>
        <taxon>Lysobacterales</taxon>
        <taxon>Rhodanobacteraceae</taxon>
        <taxon>Rhodanobacter</taxon>
    </lineage>
</organism>
<evidence type="ECO:0000313" key="3">
    <source>
        <dbReference type="Proteomes" id="UP000011859"/>
    </source>
</evidence>
<dbReference type="EMBL" id="CP003470">
    <property type="protein sequence ID" value="AGG90525.1"/>
    <property type="molecule type" value="Genomic_DNA"/>
</dbReference>
<keyword evidence="2" id="KW-0238">DNA-binding</keyword>
<accession>M4NHW8</accession>
<dbReference type="KEGG" id="rhd:R2APBS1_3462"/>
<dbReference type="SUPFAM" id="SSF46894">
    <property type="entry name" value="C-terminal effector domain of the bipartite response regulators"/>
    <property type="match status" value="1"/>
</dbReference>
<dbReference type="InterPro" id="IPR016032">
    <property type="entry name" value="Sig_transdc_resp-reg_C-effctor"/>
</dbReference>
<protein>
    <submittedName>
        <fullName evidence="2">DNA-binding protein with HTH domain</fullName>
    </submittedName>
</protein>
<sequence length="371" mass="41363">MHQSVVEQLLGRLYGSDLGEQGFAPFFNEIGRVMRSHVVSLQGHDLEHQCGRIDVGVGLTPEWLDLFERSVAEHPWFQRGGDLLLAHGIADDEGLTTDRELRGMRFYADLLQPVDISHGMALCLNTGPQGQISVLTINRNQHHGYFKPDERRLAQMLLPHLRNVYALHQRLSWLQTEAQSFRAALDHLDEGVLLLTGNGTVLFANEQAQTIEADGVFMRCRHNTIFAVWRADEAPLHEALSRALSLPVAEKVSLGLHDHQGRLAGSITLCPTHRMSSNLWSESRMAVMAFVRQLAPRATPDMAALRTILHLTAAEIRLTSALMQGASLDEAAARLGVTRNTVRTQLRSLFAKTDTHRQSELLRALLSLAHV</sequence>
<feature type="domain" description="HTH luxR-type" evidence="1">
    <location>
        <begin position="308"/>
        <end position="365"/>
    </location>
</feature>
<dbReference type="InterPro" id="IPR036388">
    <property type="entry name" value="WH-like_DNA-bd_sf"/>
</dbReference>
<evidence type="ECO:0000313" key="2">
    <source>
        <dbReference type="EMBL" id="AGG90525.1"/>
    </source>
</evidence>
<dbReference type="GO" id="GO:0006355">
    <property type="term" value="P:regulation of DNA-templated transcription"/>
    <property type="evidence" value="ECO:0007669"/>
    <property type="project" value="InterPro"/>
</dbReference>